<dbReference type="EMBL" id="NESQ01000349">
    <property type="protein sequence ID" value="PUU73722.1"/>
    <property type="molecule type" value="Genomic_DNA"/>
</dbReference>
<keyword evidence="2" id="KW-1185">Reference proteome</keyword>
<gene>
    <name evidence="1" type="ORF">B9Z19DRAFT_1094463</name>
</gene>
<protein>
    <submittedName>
        <fullName evidence="1">Uncharacterized protein</fullName>
    </submittedName>
</protein>
<name>A0A2T6ZE13_TUBBO</name>
<dbReference type="Proteomes" id="UP000244722">
    <property type="component" value="Unassembled WGS sequence"/>
</dbReference>
<evidence type="ECO:0000313" key="1">
    <source>
        <dbReference type="EMBL" id="PUU73722.1"/>
    </source>
</evidence>
<reference evidence="1 2" key="1">
    <citation type="submission" date="2017-04" db="EMBL/GenBank/DDBJ databases">
        <title>Draft genome sequence of Tuber borchii Vittad., a whitish edible truffle.</title>
        <authorList>
            <consortium name="DOE Joint Genome Institute"/>
            <person name="Murat C."/>
            <person name="Kuo A."/>
            <person name="Barry K.W."/>
            <person name="Clum A."/>
            <person name="Dockter R.B."/>
            <person name="Fauchery L."/>
            <person name="Iotti M."/>
            <person name="Kohler A."/>
            <person name="Labutti K."/>
            <person name="Lindquist E.A."/>
            <person name="Lipzen A."/>
            <person name="Ohm R.A."/>
            <person name="Wang M."/>
            <person name="Grigoriev I.V."/>
            <person name="Zambonelli A."/>
            <person name="Martin F.M."/>
        </authorList>
    </citation>
    <scope>NUCLEOTIDE SEQUENCE [LARGE SCALE GENOMIC DNA]</scope>
    <source>
        <strain evidence="1 2">Tbo3840</strain>
    </source>
</reference>
<comment type="caution">
    <text evidence="1">The sequence shown here is derived from an EMBL/GenBank/DDBJ whole genome shotgun (WGS) entry which is preliminary data.</text>
</comment>
<proteinExistence type="predicted"/>
<accession>A0A2T6ZE13</accession>
<dbReference type="AlphaFoldDB" id="A0A2T6ZE13"/>
<sequence>MILKQGTTRNLYPSALQHTLPIPYIQLIHSSIDWEACTHPFDGNLSLPFHLSRILLPGLVPFSQPLASISHMSKSMQ</sequence>
<evidence type="ECO:0000313" key="2">
    <source>
        <dbReference type="Proteomes" id="UP000244722"/>
    </source>
</evidence>
<organism evidence="1 2">
    <name type="scientific">Tuber borchii</name>
    <name type="common">White truffle</name>
    <dbReference type="NCBI Taxonomy" id="42251"/>
    <lineage>
        <taxon>Eukaryota</taxon>
        <taxon>Fungi</taxon>
        <taxon>Dikarya</taxon>
        <taxon>Ascomycota</taxon>
        <taxon>Pezizomycotina</taxon>
        <taxon>Pezizomycetes</taxon>
        <taxon>Pezizales</taxon>
        <taxon>Tuberaceae</taxon>
        <taxon>Tuber</taxon>
    </lineage>
</organism>